<evidence type="ECO:0000313" key="3">
    <source>
        <dbReference type="Proteomes" id="UP000053477"/>
    </source>
</evidence>
<dbReference type="EMBL" id="KQ086107">
    <property type="protein sequence ID" value="KLO08073.1"/>
    <property type="molecule type" value="Genomic_DNA"/>
</dbReference>
<keyword evidence="1" id="KW-0812">Transmembrane</keyword>
<protein>
    <recommendedName>
        <fullName evidence="4">Transmembrane protein</fullName>
    </recommendedName>
</protein>
<gene>
    <name evidence="2" type="ORF">SCHPADRAFT_622389</name>
</gene>
<dbReference type="AlphaFoldDB" id="A0A0H2REW7"/>
<name>A0A0H2REW7_9AGAM</name>
<accession>A0A0H2REW7</accession>
<dbReference type="Proteomes" id="UP000053477">
    <property type="component" value="Unassembled WGS sequence"/>
</dbReference>
<reference evidence="2 3" key="1">
    <citation type="submission" date="2015-04" db="EMBL/GenBank/DDBJ databases">
        <title>Complete genome sequence of Schizopora paradoxa KUC8140, a cosmopolitan wood degrader in East Asia.</title>
        <authorList>
            <consortium name="DOE Joint Genome Institute"/>
            <person name="Min B."/>
            <person name="Park H."/>
            <person name="Jang Y."/>
            <person name="Kim J.-J."/>
            <person name="Kim K.H."/>
            <person name="Pangilinan J."/>
            <person name="Lipzen A."/>
            <person name="Riley R."/>
            <person name="Grigoriev I.V."/>
            <person name="Spatafora J.W."/>
            <person name="Choi I.-G."/>
        </authorList>
    </citation>
    <scope>NUCLEOTIDE SEQUENCE [LARGE SCALE GENOMIC DNA]</scope>
    <source>
        <strain evidence="2 3">KUC8140</strain>
    </source>
</reference>
<sequence>MGSDRPISGNLGRVGACRYRARSARIGTYVKEALQFFLFVHFVHFLLLFVLLFLLFTWKFLFTQLVDGIGVVSPTSVVPTIFASPLHRSQNPLVRRASSRTAWNLVLITVAQYKTLPTLLVLEIGLLDDGCDWLSLRCACDKASTLNCCSMIYRRQRDEALYHSRNFRQRLREEKMKLFNRSQSPRILYHRV</sequence>
<feature type="transmembrane region" description="Helical" evidence="1">
    <location>
        <begin position="36"/>
        <end position="56"/>
    </location>
</feature>
<proteinExistence type="predicted"/>
<keyword evidence="1" id="KW-1133">Transmembrane helix</keyword>
<dbReference type="InParanoid" id="A0A0H2REW7"/>
<evidence type="ECO:0000313" key="2">
    <source>
        <dbReference type="EMBL" id="KLO08073.1"/>
    </source>
</evidence>
<evidence type="ECO:0000256" key="1">
    <source>
        <dbReference type="SAM" id="Phobius"/>
    </source>
</evidence>
<organism evidence="2 3">
    <name type="scientific">Schizopora paradoxa</name>
    <dbReference type="NCBI Taxonomy" id="27342"/>
    <lineage>
        <taxon>Eukaryota</taxon>
        <taxon>Fungi</taxon>
        <taxon>Dikarya</taxon>
        <taxon>Basidiomycota</taxon>
        <taxon>Agaricomycotina</taxon>
        <taxon>Agaricomycetes</taxon>
        <taxon>Hymenochaetales</taxon>
        <taxon>Schizoporaceae</taxon>
        <taxon>Schizopora</taxon>
    </lineage>
</organism>
<keyword evidence="1" id="KW-0472">Membrane</keyword>
<evidence type="ECO:0008006" key="4">
    <source>
        <dbReference type="Google" id="ProtNLM"/>
    </source>
</evidence>
<keyword evidence="3" id="KW-1185">Reference proteome</keyword>